<keyword evidence="3" id="KW-1185">Reference proteome</keyword>
<dbReference type="PANTHER" id="PTHR33193:SF13">
    <property type="entry name" value="EXPRESSED PROTEIN"/>
    <property type="match status" value="1"/>
</dbReference>
<protein>
    <submittedName>
        <fullName evidence="2">Uncharacterized protein</fullName>
    </submittedName>
</protein>
<dbReference type="InterPro" id="IPR021899">
    <property type="entry name" value="DUF3511"/>
</dbReference>
<dbReference type="Proteomes" id="UP000077755">
    <property type="component" value="Chromosome 8"/>
</dbReference>
<dbReference type="Pfam" id="PF12023">
    <property type="entry name" value="DUF3511"/>
    <property type="match status" value="1"/>
</dbReference>
<reference evidence="2" key="2">
    <citation type="submission" date="2022-03" db="EMBL/GenBank/DDBJ databases">
        <title>Draft title - Genomic analysis of global carrot germplasm unveils the trajectory of domestication and the origin of high carotenoid orange carrot.</title>
        <authorList>
            <person name="Iorizzo M."/>
            <person name="Ellison S."/>
            <person name="Senalik D."/>
            <person name="Macko-Podgorni A."/>
            <person name="Grzebelus D."/>
            <person name="Bostan H."/>
            <person name="Rolling W."/>
            <person name="Curaba J."/>
            <person name="Simon P."/>
        </authorList>
    </citation>
    <scope>NUCLEOTIDE SEQUENCE</scope>
    <source>
        <tissue evidence="2">Leaf</tissue>
    </source>
</reference>
<reference evidence="2" key="1">
    <citation type="journal article" date="2016" name="Nat. Genet.">
        <title>A high-quality carrot genome assembly provides new insights into carotenoid accumulation and asterid genome evolution.</title>
        <authorList>
            <person name="Iorizzo M."/>
            <person name="Ellison S."/>
            <person name="Senalik D."/>
            <person name="Zeng P."/>
            <person name="Satapoomin P."/>
            <person name="Huang J."/>
            <person name="Bowman M."/>
            <person name="Iovene M."/>
            <person name="Sanseverino W."/>
            <person name="Cavagnaro P."/>
            <person name="Yildiz M."/>
            <person name="Macko-Podgorni A."/>
            <person name="Moranska E."/>
            <person name="Grzebelus E."/>
            <person name="Grzebelus D."/>
            <person name="Ashrafi H."/>
            <person name="Zheng Z."/>
            <person name="Cheng S."/>
            <person name="Spooner D."/>
            <person name="Van Deynze A."/>
            <person name="Simon P."/>
        </authorList>
    </citation>
    <scope>NUCLEOTIDE SEQUENCE</scope>
    <source>
        <tissue evidence="2">Leaf</tissue>
    </source>
</reference>
<dbReference type="AlphaFoldDB" id="A0AAF0XRW7"/>
<gene>
    <name evidence="2" type="ORF">DCAR_0832557</name>
</gene>
<evidence type="ECO:0000313" key="2">
    <source>
        <dbReference type="EMBL" id="WOH13048.1"/>
    </source>
</evidence>
<accession>A0AAF0XRW7</accession>
<name>A0AAF0XRW7_DAUCS</name>
<sequence>MEEQRWFEEPRNDINQWFNYDIPEHPMNPKTNRSTSKAKPKSKSSRLYLLSCASVSDIKRQKRLTGYYAYTAEGKLKASVRNTLSWFKDKYHTIVHGY</sequence>
<feature type="region of interest" description="Disordered" evidence="1">
    <location>
        <begin position="21"/>
        <end position="45"/>
    </location>
</feature>
<evidence type="ECO:0000256" key="1">
    <source>
        <dbReference type="SAM" id="MobiDB-lite"/>
    </source>
</evidence>
<dbReference type="PANTHER" id="PTHR33193">
    <property type="entry name" value="DOMAIN PROTEIN, PUTATIVE (DUF3511)-RELATED"/>
    <property type="match status" value="1"/>
</dbReference>
<proteinExistence type="predicted"/>
<organism evidence="2 3">
    <name type="scientific">Daucus carota subsp. sativus</name>
    <name type="common">Carrot</name>
    <dbReference type="NCBI Taxonomy" id="79200"/>
    <lineage>
        <taxon>Eukaryota</taxon>
        <taxon>Viridiplantae</taxon>
        <taxon>Streptophyta</taxon>
        <taxon>Embryophyta</taxon>
        <taxon>Tracheophyta</taxon>
        <taxon>Spermatophyta</taxon>
        <taxon>Magnoliopsida</taxon>
        <taxon>eudicotyledons</taxon>
        <taxon>Gunneridae</taxon>
        <taxon>Pentapetalae</taxon>
        <taxon>asterids</taxon>
        <taxon>campanulids</taxon>
        <taxon>Apiales</taxon>
        <taxon>Apiaceae</taxon>
        <taxon>Apioideae</taxon>
        <taxon>Scandiceae</taxon>
        <taxon>Daucinae</taxon>
        <taxon>Daucus</taxon>
        <taxon>Daucus sect. Daucus</taxon>
    </lineage>
</organism>
<dbReference type="EMBL" id="CP093350">
    <property type="protein sequence ID" value="WOH13048.1"/>
    <property type="molecule type" value="Genomic_DNA"/>
</dbReference>
<evidence type="ECO:0000313" key="3">
    <source>
        <dbReference type="Proteomes" id="UP000077755"/>
    </source>
</evidence>